<organism evidence="16 17">
    <name type="scientific">Phenylobacterium haematophilum</name>
    <dbReference type="NCBI Taxonomy" id="98513"/>
    <lineage>
        <taxon>Bacteria</taxon>
        <taxon>Pseudomonadati</taxon>
        <taxon>Pseudomonadota</taxon>
        <taxon>Alphaproteobacteria</taxon>
        <taxon>Caulobacterales</taxon>
        <taxon>Caulobacteraceae</taxon>
        <taxon>Phenylobacterium</taxon>
    </lineage>
</organism>
<dbReference type="PROSITE" id="PS01156">
    <property type="entry name" value="TONB_DEPENDENT_REC_2"/>
    <property type="match status" value="1"/>
</dbReference>
<evidence type="ECO:0000256" key="1">
    <source>
        <dbReference type="ARBA" id="ARBA00004571"/>
    </source>
</evidence>
<evidence type="ECO:0000256" key="11">
    <source>
        <dbReference type="PROSITE-ProRule" id="PRU10144"/>
    </source>
</evidence>
<dbReference type="EMBL" id="JACIDK010000004">
    <property type="protein sequence ID" value="MBB3892388.1"/>
    <property type="molecule type" value="Genomic_DNA"/>
</dbReference>
<keyword evidence="9 10" id="KW-0998">Cell outer membrane</keyword>
<keyword evidence="8 10" id="KW-0472">Membrane</keyword>
<dbReference type="InterPro" id="IPR036942">
    <property type="entry name" value="Beta-barrel_TonB_sf"/>
</dbReference>
<proteinExistence type="inferred from homology"/>
<evidence type="ECO:0000256" key="2">
    <source>
        <dbReference type="ARBA" id="ARBA00022448"/>
    </source>
</evidence>
<feature type="domain" description="TonB-dependent receptor-like beta-barrel" evidence="14">
    <location>
        <begin position="240"/>
        <end position="692"/>
    </location>
</feature>
<evidence type="ECO:0000256" key="6">
    <source>
        <dbReference type="ARBA" id="ARBA00023065"/>
    </source>
</evidence>
<dbReference type="CDD" id="cd01347">
    <property type="entry name" value="ligand_gated_channel"/>
    <property type="match status" value="1"/>
</dbReference>
<comment type="caution">
    <text evidence="16">The sequence shown here is derived from an EMBL/GenBank/DDBJ whole genome shotgun (WGS) entry which is preliminary data.</text>
</comment>
<accession>A0A840A1W8</accession>
<dbReference type="GO" id="GO:0009279">
    <property type="term" value="C:cell outer membrane"/>
    <property type="evidence" value="ECO:0007669"/>
    <property type="project" value="UniProtKB-SubCell"/>
</dbReference>
<evidence type="ECO:0000256" key="4">
    <source>
        <dbReference type="ARBA" id="ARBA00022692"/>
    </source>
</evidence>
<dbReference type="InterPro" id="IPR037066">
    <property type="entry name" value="Plug_dom_sf"/>
</dbReference>
<sequence length="730" mass="78915">MAPITRALIRTSAGVCLAFAGEAAFAEVESGERSKAPAARAVSAESAASDVNDIEGVVVTAAGFEQKIVDAPASVTVISRTELQQMRATNLAEVLSTIEGVDVGGSVGKTGGLNINIRGMGSDYTLILIDGRRQNTAGSVTPNGFGETSTSFMPPVSAIERIEVVRGPVSTLYGSDAMGGVVNIITRKVGETWGGSVTLDGTIQSDKEFGDVYGGNVYASGPLVPGLLGLTLRGSFVDRQASSLTFENVSGVWTPVAGFGRSPTKSEIRGYGARVSWTPIESMDFWLDADVGTQWYDNSKGQMGTNTVAGGYANALEFNRQQYALAHNWRLPFGVLESNISRGITETKGRIIPPGVAGAGGPRALESTNTIFDTKLYSRWRDHTFTVGGQYWDAEMIDGVAPGIFEHQQWAIYAEDEWRFTETLALTVGARHDDHSKFGGHFSPRAYLVWNPNEHWTVKGGVSQGFKTPRLEQLASGINGFGNQGRLPLLGTPTLTPETSTSSEIGVYYDSLEGFSANVTIFDNQFKDKIATGVPIANCSAGMTLAQYNSGAPRPSGCVDVGFFPTFATFGQSMNIDEAQTRGVEAAMRLRFLEAWTLNANYTYTDSEQKSGASAGQKLTDTPEHMANADLRWNATERLTAWLRGEYRSERFRSDPPSRAALGDFKAYSLFHVGGSFQVTERVTVNATIYNLLNKDFVRLLPYGAPVAYAPEYTNNQEPRRLWLSVKVDF</sequence>
<comment type="subcellular location">
    <subcellularLocation>
        <location evidence="1 10">Cell outer membrane</location>
        <topology evidence="1 10">Multi-pass membrane protein</topology>
    </subcellularLocation>
</comment>
<dbReference type="Gene3D" id="2.40.170.20">
    <property type="entry name" value="TonB-dependent receptor, beta-barrel domain"/>
    <property type="match status" value="1"/>
</dbReference>
<dbReference type="GO" id="GO:0044718">
    <property type="term" value="P:siderophore transmembrane transport"/>
    <property type="evidence" value="ECO:0007669"/>
    <property type="project" value="TreeGrafter"/>
</dbReference>
<keyword evidence="3 10" id="KW-1134">Transmembrane beta strand</keyword>
<dbReference type="InterPro" id="IPR010917">
    <property type="entry name" value="TonB_rcpt_CS"/>
</dbReference>
<reference evidence="16 17" key="1">
    <citation type="submission" date="2020-08" db="EMBL/GenBank/DDBJ databases">
        <title>Genomic Encyclopedia of Type Strains, Phase IV (KMG-IV): sequencing the most valuable type-strain genomes for metagenomic binning, comparative biology and taxonomic classification.</title>
        <authorList>
            <person name="Goeker M."/>
        </authorList>
    </citation>
    <scope>NUCLEOTIDE SEQUENCE [LARGE SCALE GENOMIC DNA]</scope>
    <source>
        <strain evidence="16 17">DSM 21793</strain>
    </source>
</reference>
<keyword evidence="4 10" id="KW-0812">Transmembrane</keyword>
<evidence type="ECO:0000259" key="15">
    <source>
        <dbReference type="Pfam" id="PF07715"/>
    </source>
</evidence>
<comment type="similarity">
    <text evidence="10 12">Belongs to the TonB-dependent receptor family.</text>
</comment>
<dbReference type="InterPro" id="IPR012910">
    <property type="entry name" value="Plug_dom"/>
</dbReference>
<evidence type="ECO:0000256" key="3">
    <source>
        <dbReference type="ARBA" id="ARBA00022452"/>
    </source>
</evidence>
<evidence type="ECO:0000256" key="10">
    <source>
        <dbReference type="PROSITE-ProRule" id="PRU01360"/>
    </source>
</evidence>
<keyword evidence="16" id="KW-0675">Receptor</keyword>
<dbReference type="AlphaFoldDB" id="A0A840A1W8"/>
<dbReference type="PANTHER" id="PTHR30069:SF53">
    <property type="entry name" value="COLICIN I RECEPTOR-RELATED"/>
    <property type="match status" value="1"/>
</dbReference>
<evidence type="ECO:0000256" key="8">
    <source>
        <dbReference type="ARBA" id="ARBA00023136"/>
    </source>
</evidence>
<dbReference type="Pfam" id="PF00593">
    <property type="entry name" value="TonB_dep_Rec_b-barrel"/>
    <property type="match status" value="1"/>
</dbReference>
<gene>
    <name evidence="16" type="ORF">GGQ61_003121</name>
</gene>
<keyword evidence="17" id="KW-1185">Reference proteome</keyword>
<feature type="signal peptide" evidence="13">
    <location>
        <begin position="1"/>
        <end position="26"/>
    </location>
</feature>
<evidence type="ECO:0000313" key="17">
    <source>
        <dbReference type="Proteomes" id="UP000530564"/>
    </source>
</evidence>
<dbReference type="Proteomes" id="UP000530564">
    <property type="component" value="Unassembled WGS sequence"/>
</dbReference>
<dbReference type="InterPro" id="IPR039426">
    <property type="entry name" value="TonB-dep_rcpt-like"/>
</dbReference>
<dbReference type="Gene3D" id="2.170.130.10">
    <property type="entry name" value="TonB-dependent receptor, plug domain"/>
    <property type="match status" value="1"/>
</dbReference>
<feature type="domain" description="TonB-dependent receptor plug" evidence="15">
    <location>
        <begin position="69"/>
        <end position="181"/>
    </location>
</feature>
<evidence type="ECO:0000256" key="7">
    <source>
        <dbReference type="ARBA" id="ARBA00023077"/>
    </source>
</evidence>
<keyword evidence="6" id="KW-0406">Ion transport</keyword>
<keyword evidence="5 13" id="KW-0732">Signal</keyword>
<evidence type="ECO:0000259" key="14">
    <source>
        <dbReference type="Pfam" id="PF00593"/>
    </source>
</evidence>
<feature type="chain" id="PRO_5032662441" evidence="13">
    <location>
        <begin position="27"/>
        <end position="730"/>
    </location>
</feature>
<feature type="short sequence motif" description="TonB C-terminal box" evidence="11">
    <location>
        <begin position="713"/>
        <end position="730"/>
    </location>
</feature>
<dbReference type="PROSITE" id="PS52016">
    <property type="entry name" value="TONB_DEPENDENT_REC_3"/>
    <property type="match status" value="1"/>
</dbReference>
<dbReference type="PANTHER" id="PTHR30069">
    <property type="entry name" value="TONB-DEPENDENT OUTER MEMBRANE RECEPTOR"/>
    <property type="match status" value="1"/>
</dbReference>
<evidence type="ECO:0000256" key="5">
    <source>
        <dbReference type="ARBA" id="ARBA00022729"/>
    </source>
</evidence>
<dbReference type="RefSeq" id="WP_221221068.1">
    <property type="nucleotide sequence ID" value="NZ_JACIDK010000004.1"/>
</dbReference>
<keyword evidence="7 12" id="KW-0798">TonB box</keyword>
<evidence type="ECO:0000256" key="9">
    <source>
        <dbReference type="ARBA" id="ARBA00023237"/>
    </source>
</evidence>
<evidence type="ECO:0000256" key="12">
    <source>
        <dbReference type="RuleBase" id="RU003357"/>
    </source>
</evidence>
<dbReference type="SUPFAM" id="SSF56935">
    <property type="entry name" value="Porins"/>
    <property type="match status" value="1"/>
</dbReference>
<name>A0A840A1W8_9CAUL</name>
<evidence type="ECO:0000256" key="13">
    <source>
        <dbReference type="SAM" id="SignalP"/>
    </source>
</evidence>
<evidence type="ECO:0000313" key="16">
    <source>
        <dbReference type="EMBL" id="MBB3892388.1"/>
    </source>
</evidence>
<dbReference type="Pfam" id="PF07715">
    <property type="entry name" value="Plug"/>
    <property type="match status" value="1"/>
</dbReference>
<keyword evidence="2 10" id="KW-0813">Transport</keyword>
<protein>
    <submittedName>
        <fullName evidence="16">Outer membrane receptor for ferrienterochelin and colicins</fullName>
    </submittedName>
</protein>
<dbReference type="InterPro" id="IPR000531">
    <property type="entry name" value="Beta-barrel_TonB"/>
</dbReference>
<dbReference type="GO" id="GO:0015344">
    <property type="term" value="F:siderophore uptake transmembrane transporter activity"/>
    <property type="evidence" value="ECO:0007669"/>
    <property type="project" value="TreeGrafter"/>
</dbReference>